<dbReference type="EMBL" id="UAVP01000011">
    <property type="protein sequence ID" value="SQA76558.1"/>
    <property type="molecule type" value="Genomic_DNA"/>
</dbReference>
<feature type="transmembrane region" description="Helical" evidence="1">
    <location>
        <begin position="21"/>
        <end position="40"/>
    </location>
</feature>
<dbReference type="KEGG" id="cspu:CGC55_00725"/>
<dbReference type="Proteomes" id="UP000249902">
    <property type="component" value="Unassembled WGS sequence"/>
</dbReference>
<dbReference type="EMBL" id="CP022383">
    <property type="protein sequence ID" value="ATA78515.1"/>
    <property type="molecule type" value="Genomic_DNA"/>
</dbReference>
<evidence type="ECO:0000313" key="5">
    <source>
        <dbReference type="Proteomes" id="UP000217301"/>
    </source>
</evidence>
<feature type="transmembrane region" description="Helical" evidence="1">
    <location>
        <begin position="46"/>
        <end position="64"/>
    </location>
</feature>
<reference evidence="4 7" key="3">
    <citation type="submission" date="2018-06" db="EMBL/GenBank/DDBJ databases">
        <authorList>
            <consortium name="Pathogen Informatics"/>
            <person name="Doyle S."/>
        </authorList>
    </citation>
    <scope>NUCLEOTIDE SEQUENCE [LARGE SCALE GENOMIC DNA]</scope>
    <source>
        <strain evidence="4 7">NCTC11653</strain>
    </source>
</reference>
<name>A0A250F2S4_CAPSP</name>
<keyword evidence="5" id="KW-1185">Reference proteome</keyword>
<keyword evidence="1" id="KW-0812">Transmembrane</keyword>
<dbReference type="AlphaFoldDB" id="A0A250F2S4"/>
<reference evidence="2" key="1">
    <citation type="journal article" date="2017" name="Genome Announc.">
        <title>Twelve Complete Reference Genomes of Clinical Isolates in the Capnocytophaga Genus.</title>
        <authorList>
            <person name="Villarma A."/>
            <person name="Gulvik C.A."/>
            <person name="Rowe L.A."/>
            <person name="Sheth M."/>
            <person name="Juieng P."/>
            <person name="Nicholson A.C."/>
            <person name="Loparev V.N."/>
            <person name="McQuiston J.R."/>
        </authorList>
    </citation>
    <scope>NUCLEOTIDE SEQUENCE</scope>
    <source>
        <strain evidence="2">H4486</strain>
        <strain evidence="3">KC1668</strain>
    </source>
</reference>
<sequence>MGFYLYKGLKKPLVFFGLKDKYIYYALGSALGGLICLASLPSFIGFFGALIGAGIGIGGVWYTFHNQKTKGLYNKMRNNDEIHIFPKKFRKSSQKKQQIKSL</sequence>
<keyword evidence="1" id="KW-0472">Membrane</keyword>
<gene>
    <name evidence="3" type="ORF">CGC55_00725</name>
    <name evidence="2" type="ORF">CGC59_01960</name>
    <name evidence="4" type="ORF">NCTC11653_02483</name>
</gene>
<evidence type="ECO:0000256" key="1">
    <source>
        <dbReference type="SAM" id="Phobius"/>
    </source>
</evidence>
<protein>
    <submittedName>
        <fullName evidence="2">DUF4133 domain-containing protein</fullName>
    </submittedName>
</protein>
<reference evidence="5 6" key="2">
    <citation type="submission" date="2017-06" db="EMBL/GenBank/DDBJ databases">
        <title>Capnocytophaga spp. assemblies.</title>
        <authorList>
            <person name="Gulvik C.A."/>
        </authorList>
    </citation>
    <scope>NUCLEOTIDE SEQUENCE [LARGE SCALE GENOMIC DNA]</scope>
    <source>
        <strain evidence="6">H4486</strain>
        <strain evidence="5">KC1668</strain>
    </source>
</reference>
<dbReference type="EMBL" id="CP022385">
    <property type="protein sequence ID" value="ATA83111.1"/>
    <property type="molecule type" value="Genomic_DNA"/>
</dbReference>
<dbReference type="OrthoDB" id="1048241at2"/>
<dbReference type="STRING" id="553177.CAPSP0001_1548"/>
<dbReference type="Proteomes" id="UP000217334">
    <property type="component" value="Chromosome"/>
</dbReference>
<evidence type="ECO:0000313" key="4">
    <source>
        <dbReference type="EMBL" id="SQA76558.1"/>
    </source>
</evidence>
<evidence type="ECO:0000313" key="6">
    <source>
        <dbReference type="Proteomes" id="UP000217334"/>
    </source>
</evidence>
<dbReference type="Proteomes" id="UP000217301">
    <property type="component" value="Chromosome"/>
</dbReference>
<evidence type="ECO:0000313" key="7">
    <source>
        <dbReference type="Proteomes" id="UP000249902"/>
    </source>
</evidence>
<dbReference type="eggNOG" id="ENOG50335U6">
    <property type="taxonomic scope" value="Bacteria"/>
</dbReference>
<organism evidence="2 6">
    <name type="scientific">Capnocytophaga sputigena</name>
    <dbReference type="NCBI Taxonomy" id="1019"/>
    <lineage>
        <taxon>Bacteria</taxon>
        <taxon>Pseudomonadati</taxon>
        <taxon>Bacteroidota</taxon>
        <taxon>Flavobacteriia</taxon>
        <taxon>Flavobacteriales</taxon>
        <taxon>Flavobacteriaceae</taxon>
        <taxon>Capnocytophaga</taxon>
    </lineage>
</organism>
<evidence type="ECO:0000313" key="3">
    <source>
        <dbReference type="EMBL" id="ATA83111.1"/>
    </source>
</evidence>
<proteinExistence type="predicted"/>
<keyword evidence="1" id="KW-1133">Transmembrane helix</keyword>
<evidence type="ECO:0000313" key="2">
    <source>
        <dbReference type="EMBL" id="ATA78515.1"/>
    </source>
</evidence>
<dbReference type="RefSeq" id="WP_002678238.1">
    <property type="nucleotide sequence ID" value="NZ_CP022383.1"/>
</dbReference>
<accession>A0A250F2S4</accession>